<dbReference type="RefSeq" id="WP_103202466.1">
    <property type="nucleotide sequence ID" value="NZ_CVTD020000015.1"/>
</dbReference>
<protein>
    <recommendedName>
        <fullName evidence="10">Glycerol-3-phosphate acyltransferase</fullName>
    </recommendedName>
    <alternativeName>
        <fullName evidence="10">Acyl-PO4 G3P acyltransferase</fullName>
    </alternativeName>
    <alternativeName>
        <fullName evidence="10">Acyl-phosphate--glycerol-3-phosphate acyltransferase</fullName>
    </alternativeName>
    <alternativeName>
        <fullName evidence="10">G3P acyltransferase</fullName>
        <shortName evidence="10">GPAT</shortName>
        <ecNumber evidence="10">2.3.1.275</ecNumber>
    </alternativeName>
    <alternativeName>
        <fullName evidence="10">Lysophosphatidic acid synthase</fullName>
        <shortName evidence="10">LPA synthase</shortName>
    </alternativeName>
</protein>
<dbReference type="UniPathway" id="UPA00085"/>
<comment type="subunit">
    <text evidence="10">Probably interacts with PlsX.</text>
</comment>
<dbReference type="HAMAP" id="MF_01043">
    <property type="entry name" value="PlsY"/>
    <property type="match status" value="1"/>
</dbReference>
<proteinExistence type="inferred from homology"/>
<evidence type="ECO:0000256" key="2">
    <source>
        <dbReference type="ARBA" id="ARBA00022516"/>
    </source>
</evidence>
<dbReference type="AlphaFoldDB" id="A0A0H5SHQ5"/>
<dbReference type="EC" id="2.3.1.275" evidence="10"/>
<keyword evidence="4 10" id="KW-0812">Transmembrane</keyword>
<dbReference type="InterPro" id="IPR003811">
    <property type="entry name" value="G3P_acylTferase_PlsY"/>
</dbReference>
<evidence type="ECO:0000256" key="8">
    <source>
        <dbReference type="ARBA" id="ARBA00023209"/>
    </source>
</evidence>
<keyword evidence="9 10" id="KW-1208">Phospholipid metabolism</keyword>
<keyword evidence="7 10" id="KW-0472">Membrane</keyword>
<feature type="transmembrane region" description="Helical" evidence="10">
    <location>
        <begin position="49"/>
        <end position="70"/>
    </location>
</feature>
<comment type="subcellular location">
    <subcellularLocation>
        <location evidence="10">Cell membrane</location>
        <topology evidence="10">Multi-pass membrane protein</topology>
    </subcellularLocation>
</comment>
<feature type="transmembrane region" description="Helical" evidence="10">
    <location>
        <begin position="112"/>
        <end position="136"/>
    </location>
</feature>
<dbReference type="Pfam" id="PF02660">
    <property type="entry name" value="G3P_acyltransf"/>
    <property type="match status" value="1"/>
</dbReference>
<feature type="transmembrane region" description="Helical" evidence="10">
    <location>
        <begin position="7"/>
        <end position="29"/>
    </location>
</feature>
<evidence type="ECO:0000256" key="9">
    <source>
        <dbReference type="ARBA" id="ARBA00023264"/>
    </source>
</evidence>
<evidence type="ECO:0000256" key="10">
    <source>
        <dbReference type="HAMAP-Rule" id="MF_01043"/>
    </source>
</evidence>
<keyword evidence="3 10" id="KW-0808">Transferase</keyword>
<comment type="function">
    <text evidence="10">Catalyzes the transfer of an acyl group from acyl-phosphate (acyl-PO(4)) to glycerol-3-phosphate (G3P) to form lysophosphatidic acid (LPA). This enzyme utilizes acyl-phosphate as fatty acyl donor, but not acyl-CoA or acyl-ACP.</text>
</comment>
<keyword evidence="1 10" id="KW-1003">Cell membrane</keyword>
<comment type="catalytic activity">
    <reaction evidence="10">
        <text>an acyl phosphate + sn-glycerol 3-phosphate = a 1-acyl-sn-glycero-3-phosphate + phosphate</text>
        <dbReference type="Rhea" id="RHEA:34075"/>
        <dbReference type="ChEBI" id="CHEBI:43474"/>
        <dbReference type="ChEBI" id="CHEBI:57597"/>
        <dbReference type="ChEBI" id="CHEBI:57970"/>
        <dbReference type="ChEBI" id="CHEBI:59918"/>
        <dbReference type="EC" id="2.3.1.275"/>
    </reaction>
</comment>
<dbReference type="Proteomes" id="UP000236497">
    <property type="component" value="Unassembled WGS sequence"/>
</dbReference>
<name>A0A0H5SHQ5_HERHM</name>
<evidence type="ECO:0000256" key="6">
    <source>
        <dbReference type="ARBA" id="ARBA00023098"/>
    </source>
</evidence>
<dbReference type="GO" id="GO:0005886">
    <property type="term" value="C:plasma membrane"/>
    <property type="evidence" value="ECO:0007669"/>
    <property type="project" value="UniProtKB-SubCell"/>
</dbReference>
<evidence type="ECO:0000256" key="5">
    <source>
        <dbReference type="ARBA" id="ARBA00022989"/>
    </source>
</evidence>
<accession>A0A0H5SHQ5</accession>
<dbReference type="NCBIfam" id="TIGR00023">
    <property type="entry name" value="glycerol-3-phosphate 1-O-acyltransferase PlsY"/>
    <property type="match status" value="1"/>
</dbReference>
<evidence type="ECO:0000256" key="3">
    <source>
        <dbReference type="ARBA" id="ARBA00022679"/>
    </source>
</evidence>
<evidence type="ECO:0000313" key="11">
    <source>
        <dbReference type="EMBL" id="CRZ34346.1"/>
    </source>
</evidence>
<dbReference type="GO" id="GO:0008654">
    <property type="term" value="P:phospholipid biosynthetic process"/>
    <property type="evidence" value="ECO:0007669"/>
    <property type="project" value="UniProtKB-UniRule"/>
</dbReference>
<dbReference type="PANTHER" id="PTHR30309">
    <property type="entry name" value="INNER MEMBRANE PROTEIN YGIH"/>
    <property type="match status" value="1"/>
</dbReference>
<organism evidence="11 12">
    <name type="scientific">Herbinix hemicellulosilytica</name>
    <dbReference type="NCBI Taxonomy" id="1564487"/>
    <lineage>
        <taxon>Bacteria</taxon>
        <taxon>Bacillati</taxon>
        <taxon>Bacillota</taxon>
        <taxon>Clostridia</taxon>
        <taxon>Lachnospirales</taxon>
        <taxon>Lachnospiraceae</taxon>
        <taxon>Herbinix</taxon>
    </lineage>
</organism>
<evidence type="ECO:0000256" key="1">
    <source>
        <dbReference type="ARBA" id="ARBA00022475"/>
    </source>
</evidence>
<keyword evidence="6 10" id="KW-0443">Lipid metabolism</keyword>
<evidence type="ECO:0000256" key="4">
    <source>
        <dbReference type="ARBA" id="ARBA00022692"/>
    </source>
</evidence>
<dbReference type="PANTHER" id="PTHR30309:SF0">
    <property type="entry name" value="GLYCEROL-3-PHOSPHATE ACYLTRANSFERASE-RELATED"/>
    <property type="match status" value="1"/>
</dbReference>
<dbReference type="SMART" id="SM01207">
    <property type="entry name" value="G3P_acyltransf"/>
    <property type="match status" value="1"/>
</dbReference>
<dbReference type="GO" id="GO:0043772">
    <property type="term" value="F:acyl-phosphate glycerol-3-phosphate acyltransferase activity"/>
    <property type="evidence" value="ECO:0007669"/>
    <property type="project" value="UniProtKB-UniRule"/>
</dbReference>
<evidence type="ECO:0000313" key="12">
    <source>
        <dbReference type="Proteomes" id="UP000236497"/>
    </source>
</evidence>
<sequence>MIAYIIICLLFGYIFGCFNTGFVIGKLYNVDIRQYGSKSSGTTNALRTLGAKAGLLTLLGDMLKAIIPILLVRHIIFPDSEYVKLLILYTGLGVVLGHNYPAWMKFKGGKGIAATAGAMASFDPWLIPIGLPIFVISVAITRYVSVGSLLISLLFPIWIAVRYPGEIHMLLVALIYTILAFIKHRSNIKRLLNGTENKLGQRVKIDNNK</sequence>
<feature type="transmembrane region" description="Helical" evidence="10">
    <location>
        <begin position="143"/>
        <end position="161"/>
    </location>
</feature>
<keyword evidence="8 10" id="KW-0594">Phospholipid biosynthesis</keyword>
<reference evidence="11 12" key="1">
    <citation type="submission" date="2015-06" db="EMBL/GenBank/DDBJ databases">
        <authorList>
            <person name="Wibberg Daniel"/>
        </authorList>
    </citation>
    <scope>NUCLEOTIDE SEQUENCE [LARGE SCALE GENOMIC DNA]</scope>
    <source>
        <strain evidence="11 12">T3/55T</strain>
    </source>
</reference>
<keyword evidence="5 10" id="KW-1133">Transmembrane helix</keyword>
<dbReference type="EMBL" id="CVTD020000015">
    <property type="protein sequence ID" value="CRZ34346.1"/>
    <property type="molecule type" value="Genomic_DNA"/>
</dbReference>
<comment type="similarity">
    <text evidence="10">Belongs to the PlsY family.</text>
</comment>
<gene>
    <name evidence="10" type="primary">plsY</name>
    <name evidence="11" type="ORF">HHT355_1144</name>
</gene>
<evidence type="ECO:0000256" key="7">
    <source>
        <dbReference type="ARBA" id="ARBA00023136"/>
    </source>
</evidence>
<comment type="pathway">
    <text evidence="10">Lipid metabolism; phospholipid metabolism.</text>
</comment>
<keyword evidence="12" id="KW-1185">Reference proteome</keyword>
<feature type="transmembrane region" description="Helical" evidence="10">
    <location>
        <begin position="82"/>
        <end position="100"/>
    </location>
</feature>
<dbReference type="OrthoDB" id="9777124at2"/>
<feature type="transmembrane region" description="Helical" evidence="10">
    <location>
        <begin position="167"/>
        <end position="182"/>
    </location>
</feature>
<keyword evidence="2 10" id="KW-0444">Lipid biosynthesis</keyword>